<dbReference type="EMBL" id="QDGZ01000008">
    <property type="protein sequence ID" value="PVG81459.1"/>
    <property type="molecule type" value="Genomic_DNA"/>
</dbReference>
<evidence type="ECO:0000256" key="5">
    <source>
        <dbReference type="ARBA" id="ARBA00033098"/>
    </source>
</evidence>
<organism evidence="9 10">
    <name type="scientific">Nocardioides gansuensis</name>
    <dbReference type="NCBI Taxonomy" id="2138300"/>
    <lineage>
        <taxon>Bacteria</taxon>
        <taxon>Bacillati</taxon>
        <taxon>Actinomycetota</taxon>
        <taxon>Actinomycetes</taxon>
        <taxon>Propionibacteriales</taxon>
        <taxon>Nocardioidaceae</taxon>
        <taxon>Nocardioides</taxon>
    </lineage>
</organism>
<dbReference type="Pfam" id="PF21708">
    <property type="entry name" value="Glyco_hydro_59_C"/>
    <property type="match status" value="1"/>
</dbReference>
<accession>A0A2T8F6Y8</accession>
<dbReference type="InterPro" id="IPR001286">
    <property type="entry name" value="Glyco_hydro_59"/>
</dbReference>
<dbReference type="Gene3D" id="3.20.20.80">
    <property type="entry name" value="Glycosidases"/>
    <property type="match status" value="1"/>
</dbReference>
<dbReference type="InterPro" id="IPR049161">
    <property type="entry name" value="GH59_cat"/>
</dbReference>
<feature type="domain" description="Glycosyl hydrolase family 59 C-terminal lectin" evidence="8">
    <location>
        <begin position="504"/>
        <end position="683"/>
    </location>
</feature>
<keyword evidence="4" id="KW-0442">Lipid degradation</keyword>
<gene>
    <name evidence="9" type="ORF">DDE18_18440</name>
</gene>
<evidence type="ECO:0000259" key="7">
    <source>
        <dbReference type="Pfam" id="PF02057"/>
    </source>
</evidence>
<evidence type="ECO:0000256" key="1">
    <source>
        <dbReference type="ARBA" id="ARBA00005637"/>
    </source>
</evidence>
<dbReference type="PANTHER" id="PTHR15172">
    <property type="entry name" value="GALACTOCEREBROSIDASE"/>
    <property type="match status" value="1"/>
</dbReference>
<dbReference type="AlphaFoldDB" id="A0A2T8F6Y8"/>
<evidence type="ECO:0000313" key="9">
    <source>
        <dbReference type="EMBL" id="PVG81459.1"/>
    </source>
</evidence>
<dbReference type="SUPFAM" id="SSF49899">
    <property type="entry name" value="Concanavalin A-like lectins/glucanases"/>
    <property type="match status" value="1"/>
</dbReference>
<dbReference type="InterPro" id="IPR049162">
    <property type="entry name" value="GH59_C"/>
</dbReference>
<evidence type="ECO:0000256" key="4">
    <source>
        <dbReference type="ARBA" id="ARBA00022963"/>
    </source>
</evidence>
<dbReference type="GO" id="GO:0005764">
    <property type="term" value="C:lysosome"/>
    <property type="evidence" value="ECO:0007669"/>
    <property type="project" value="TreeGrafter"/>
</dbReference>
<evidence type="ECO:0000313" key="10">
    <source>
        <dbReference type="Proteomes" id="UP000246018"/>
    </source>
</evidence>
<reference evidence="9 10" key="1">
    <citation type="submission" date="2018-04" db="EMBL/GenBank/DDBJ databases">
        <title>Genome of Nocardioides gansuensis WSJ-1.</title>
        <authorList>
            <person name="Wu S."/>
            <person name="Wang G."/>
        </authorList>
    </citation>
    <scope>NUCLEOTIDE SEQUENCE [LARGE SCALE GENOMIC DNA]</scope>
    <source>
        <strain evidence="9 10">WSJ-1</strain>
    </source>
</reference>
<name>A0A2T8F6Y8_9ACTN</name>
<dbReference type="GO" id="GO:0004336">
    <property type="term" value="F:galactosylceramidase activity"/>
    <property type="evidence" value="ECO:0007669"/>
    <property type="project" value="UniProtKB-EC"/>
</dbReference>
<dbReference type="PRINTS" id="PR00850">
    <property type="entry name" value="GLHYDRLASE59"/>
</dbReference>
<dbReference type="GO" id="GO:0006683">
    <property type="term" value="P:galactosylceramide catabolic process"/>
    <property type="evidence" value="ECO:0007669"/>
    <property type="project" value="InterPro"/>
</dbReference>
<comment type="similarity">
    <text evidence="1">Belongs to the glycosyl hydrolase 59 family.</text>
</comment>
<dbReference type="Proteomes" id="UP000246018">
    <property type="component" value="Unassembled WGS sequence"/>
</dbReference>
<keyword evidence="3" id="KW-0746">Sphingolipid metabolism</keyword>
<evidence type="ECO:0000256" key="2">
    <source>
        <dbReference type="ARBA" id="ARBA00012657"/>
    </source>
</evidence>
<feature type="chain" id="PRO_5015570270" description="galactosylceramidase" evidence="6">
    <location>
        <begin position="31"/>
        <end position="685"/>
    </location>
</feature>
<evidence type="ECO:0000256" key="6">
    <source>
        <dbReference type="SAM" id="SignalP"/>
    </source>
</evidence>
<keyword evidence="6" id="KW-0732">Signal</keyword>
<proteinExistence type="inferred from homology"/>
<evidence type="ECO:0000256" key="3">
    <source>
        <dbReference type="ARBA" id="ARBA00022919"/>
    </source>
</evidence>
<dbReference type="OrthoDB" id="9802318at2"/>
<sequence length="685" mass="75382">MSRMSLRRAIPVLLLALVGGALLPAASGSAEPDDAAGADPVQTIPLDLDSGGRVYEGMGAISGGGGTSRLLVDYPAAERNEILDYLFKPQYGASLDILKVEIGGDTHSSNGAEPSHMRTPDEVDCNRGYEWWLMKEAKKRHPDITLYGLAWGAPGWFEGGYWSKDSIDYFIEWLDCAEKHHLEIDYMGGRNEREPSLEWFIDFRRALDENGYEDVQLVAADEAGTQRNVNYLKESPEYAEVVDVIGVHYPCSVDRCTPNADAVATGKRIWASESGWNHYLTGAKRLGSEINHQYVDSRMTAFINWPLTFSWYPTVQYQNSGLMKANEPWSGHYDVGTSLWTVAQTAQFADPGWSYVDSGSVYLTAGNGPKGYGGTAVTLVEPETGADDEGRDWSVVAETTAATEPQTVRFEVGEGLAGTPLSVRSTVLEGGSDADWFAEQAGPALVDGAFEVTLQPNRVYTFSTLTDATKGRATSPASQPLEYDGDKFEGYPFGKSPTYMSDMEGAFETAQCQDRGGKCLRQVITKTPIAWMRTPYPITLYGDISWDDYRMATDVLLEDQASVAVAARITNEYNSTWRPSLNIWNGYWFWIDDSGRWRLERRPTQQRPPAQNPTVVLASGTLADGFGIDRWHRLALDVQGSQITATVDGETVASVTDTSIVNGQVGMAVDSYANVQFDNFTVEPH</sequence>
<dbReference type="SUPFAM" id="SSF51445">
    <property type="entry name" value="(Trans)glycosidases"/>
    <property type="match status" value="1"/>
</dbReference>
<dbReference type="EC" id="3.2.1.46" evidence="2"/>
<protein>
    <recommendedName>
        <fullName evidence="2">galactosylceramidase</fullName>
        <ecNumber evidence="2">3.2.1.46</ecNumber>
    </recommendedName>
    <alternativeName>
        <fullName evidence="5">Galactosylceramidase</fullName>
    </alternativeName>
</protein>
<dbReference type="InterPro" id="IPR013320">
    <property type="entry name" value="ConA-like_dom_sf"/>
</dbReference>
<dbReference type="InterPro" id="IPR017853">
    <property type="entry name" value="GH"/>
</dbReference>
<dbReference type="Pfam" id="PF02057">
    <property type="entry name" value="Glyco_hydro_59"/>
    <property type="match status" value="1"/>
</dbReference>
<dbReference type="PANTHER" id="PTHR15172:SF1">
    <property type="entry name" value="GALACTOCEREBROSIDASE"/>
    <property type="match status" value="1"/>
</dbReference>
<dbReference type="Gene3D" id="3.20.20.70">
    <property type="entry name" value="Aldolase class I"/>
    <property type="match status" value="1"/>
</dbReference>
<keyword evidence="10" id="KW-1185">Reference proteome</keyword>
<feature type="signal peptide" evidence="6">
    <location>
        <begin position="1"/>
        <end position="30"/>
    </location>
</feature>
<keyword evidence="3" id="KW-0443">Lipid metabolism</keyword>
<dbReference type="InterPro" id="IPR013785">
    <property type="entry name" value="Aldolase_TIM"/>
</dbReference>
<evidence type="ECO:0000259" key="8">
    <source>
        <dbReference type="Pfam" id="PF21708"/>
    </source>
</evidence>
<comment type="caution">
    <text evidence="9">The sequence shown here is derived from an EMBL/GenBank/DDBJ whole genome shotgun (WGS) entry which is preliminary data.</text>
</comment>
<dbReference type="Gene3D" id="2.60.120.560">
    <property type="entry name" value="Exo-inulinase, domain 1"/>
    <property type="match status" value="1"/>
</dbReference>
<feature type="domain" description="Glycosyl hydrolase family 59 catalytic" evidence="7">
    <location>
        <begin position="55"/>
        <end position="347"/>
    </location>
</feature>
<dbReference type="GO" id="GO:0016020">
    <property type="term" value="C:membrane"/>
    <property type="evidence" value="ECO:0007669"/>
    <property type="project" value="GOC"/>
</dbReference>